<keyword evidence="2" id="KW-1185">Reference proteome</keyword>
<sequence length="124" mass="14258">MTRMKQLVFSEIALGTMTKLNDDERLAGSTKLTLWFTVCQSKFSGVPLASTSLGMHWYAAHSSLYTVVSGRKCCRSKRWRRRQCNFTMEGLFRRRVPYDVGDFDNAGVYPWRGHDETLPELVTV</sequence>
<dbReference type="Proteomes" id="UP000821866">
    <property type="component" value="Chromosome 1"/>
</dbReference>
<organism evidence="1 2">
    <name type="scientific">Rhipicephalus microplus</name>
    <name type="common">Cattle tick</name>
    <name type="synonym">Boophilus microplus</name>
    <dbReference type="NCBI Taxonomy" id="6941"/>
    <lineage>
        <taxon>Eukaryota</taxon>
        <taxon>Metazoa</taxon>
        <taxon>Ecdysozoa</taxon>
        <taxon>Arthropoda</taxon>
        <taxon>Chelicerata</taxon>
        <taxon>Arachnida</taxon>
        <taxon>Acari</taxon>
        <taxon>Parasitiformes</taxon>
        <taxon>Ixodida</taxon>
        <taxon>Ixodoidea</taxon>
        <taxon>Ixodidae</taxon>
        <taxon>Rhipicephalinae</taxon>
        <taxon>Rhipicephalus</taxon>
        <taxon>Boophilus</taxon>
    </lineage>
</organism>
<gene>
    <name evidence="1" type="ORF">HPB51_003735</name>
</gene>
<comment type="caution">
    <text evidence="1">The sequence shown here is derived from an EMBL/GenBank/DDBJ whole genome shotgun (WGS) entry which is preliminary data.</text>
</comment>
<reference evidence="1" key="2">
    <citation type="submission" date="2021-09" db="EMBL/GenBank/DDBJ databases">
        <authorList>
            <person name="Jia N."/>
            <person name="Wang J."/>
            <person name="Shi W."/>
            <person name="Du L."/>
            <person name="Sun Y."/>
            <person name="Zhan W."/>
            <person name="Jiang J."/>
            <person name="Wang Q."/>
            <person name="Zhang B."/>
            <person name="Ji P."/>
            <person name="Sakyi L.B."/>
            <person name="Cui X."/>
            <person name="Yuan T."/>
            <person name="Jiang B."/>
            <person name="Yang W."/>
            <person name="Lam T.T.-Y."/>
            <person name="Chang Q."/>
            <person name="Ding S."/>
            <person name="Wang X."/>
            <person name="Zhu J."/>
            <person name="Ruan X."/>
            <person name="Zhao L."/>
            <person name="Wei J."/>
            <person name="Que T."/>
            <person name="Du C."/>
            <person name="Cheng J."/>
            <person name="Dai P."/>
            <person name="Han X."/>
            <person name="Huang E."/>
            <person name="Gao Y."/>
            <person name="Liu J."/>
            <person name="Shao H."/>
            <person name="Ye R."/>
            <person name="Li L."/>
            <person name="Wei W."/>
            <person name="Wang X."/>
            <person name="Wang C."/>
            <person name="Huo Q."/>
            <person name="Li W."/>
            <person name="Guo W."/>
            <person name="Chen H."/>
            <person name="Chen S."/>
            <person name="Zhou L."/>
            <person name="Zhou L."/>
            <person name="Ni X."/>
            <person name="Tian J."/>
            <person name="Zhou Y."/>
            <person name="Sheng Y."/>
            <person name="Liu T."/>
            <person name="Pan Y."/>
            <person name="Xia L."/>
            <person name="Li J."/>
            <person name="Zhao F."/>
            <person name="Cao W."/>
        </authorList>
    </citation>
    <scope>NUCLEOTIDE SEQUENCE</scope>
    <source>
        <strain evidence="1">Rmic-2018</strain>
        <tissue evidence="1">Larvae</tissue>
    </source>
</reference>
<accession>A0A9J6EXB6</accession>
<dbReference type="AlphaFoldDB" id="A0A9J6EXB6"/>
<evidence type="ECO:0000313" key="2">
    <source>
        <dbReference type="Proteomes" id="UP000821866"/>
    </source>
</evidence>
<name>A0A9J6EXB6_RHIMP</name>
<proteinExistence type="predicted"/>
<dbReference type="EMBL" id="JABSTU010000001">
    <property type="protein sequence ID" value="KAH8038863.1"/>
    <property type="molecule type" value="Genomic_DNA"/>
</dbReference>
<protein>
    <submittedName>
        <fullName evidence="1">Uncharacterized protein</fullName>
    </submittedName>
</protein>
<evidence type="ECO:0000313" key="1">
    <source>
        <dbReference type="EMBL" id="KAH8038863.1"/>
    </source>
</evidence>
<reference evidence="1" key="1">
    <citation type="journal article" date="2020" name="Cell">
        <title>Large-Scale Comparative Analyses of Tick Genomes Elucidate Their Genetic Diversity and Vector Capacities.</title>
        <authorList>
            <consortium name="Tick Genome and Microbiome Consortium (TIGMIC)"/>
            <person name="Jia N."/>
            <person name="Wang J."/>
            <person name="Shi W."/>
            <person name="Du L."/>
            <person name="Sun Y."/>
            <person name="Zhan W."/>
            <person name="Jiang J.F."/>
            <person name="Wang Q."/>
            <person name="Zhang B."/>
            <person name="Ji P."/>
            <person name="Bell-Sakyi L."/>
            <person name="Cui X.M."/>
            <person name="Yuan T.T."/>
            <person name="Jiang B.G."/>
            <person name="Yang W.F."/>
            <person name="Lam T.T."/>
            <person name="Chang Q.C."/>
            <person name="Ding S.J."/>
            <person name="Wang X.J."/>
            <person name="Zhu J.G."/>
            <person name="Ruan X.D."/>
            <person name="Zhao L."/>
            <person name="Wei J.T."/>
            <person name="Ye R.Z."/>
            <person name="Que T.C."/>
            <person name="Du C.H."/>
            <person name="Zhou Y.H."/>
            <person name="Cheng J.X."/>
            <person name="Dai P.F."/>
            <person name="Guo W.B."/>
            <person name="Han X.H."/>
            <person name="Huang E.J."/>
            <person name="Li L.F."/>
            <person name="Wei W."/>
            <person name="Gao Y.C."/>
            <person name="Liu J.Z."/>
            <person name="Shao H.Z."/>
            <person name="Wang X."/>
            <person name="Wang C.C."/>
            <person name="Yang T.C."/>
            <person name="Huo Q.B."/>
            <person name="Li W."/>
            <person name="Chen H.Y."/>
            <person name="Chen S.E."/>
            <person name="Zhou L.G."/>
            <person name="Ni X.B."/>
            <person name="Tian J.H."/>
            <person name="Sheng Y."/>
            <person name="Liu T."/>
            <person name="Pan Y.S."/>
            <person name="Xia L.Y."/>
            <person name="Li J."/>
            <person name="Zhao F."/>
            <person name="Cao W.C."/>
        </authorList>
    </citation>
    <scope>NUCLEOTIDE SEQUENCE</scope>
    <source>
        <strain evidence="1">Rmic-2018</strain>
    </source>
</reference>